<protein>
    <submittedName>
        <fullName evidence="1">Protein involved in meta-pathway of phenol degradation-like protein</fullName>
    </submittedName>
</protein>
<keyword evidence="2" id="KW-1185">Reference proteome</keyword>
<dbReference type="Proteomes" id="UP000006695">
    <property type="component" value="Chromosome"/>
</dbReference>
<dbReference type="KEGG" id="gur:Gura_1272"/>
<accession>A5GAC7</accession>
<dbReference type="EMBL" id="CP000698">
    <property type="protein sequence ID" value="ABQ25476.1"/>
    <property type="molecule type" value="Genomic_DNA"/>
</dbReference>
<proteinExistence type="predicted"/>
<gene>
    <name evidence="1" type="ordered locus">Gura_1272</name>
</gene>
<dbReference type="HOGENOM" id="CLU_066206_1_0_7"/>
<reference evidence="1 2" key="1">
    <citation type="submission" date="2007-05" db="EMBL/GenBank/DDBJ databases">
        <title>Complete sequence of Geobacter uraniireducens Rf4.</title>
        <authorList>
            <consortium name="US DOE Joint Genome Institute"/>
            <person name="Copeland A."/>
            <person name="Lucas S."/>
            <person name="Lapidus A."/>
            <person name="Barry K."/>
            <person name="Detter J.C."/>
            <person name="Glavina del Rio T."/>
            <person name="Hammon N."/>
            <person name="Israni S."/>
            <person name="Dalin E."/>
            <person name="Tice H."/>
            <person name="Pitluck S."/>
            <person name="Chertkov O."/>
            <person name="Brettin T."/>
            <person name="Bruce D."/>
            <person name="Han C."/>
            <person name="Schmutz J."/>
            <person name="Larimer F."/>
            <person name="Land M."/>
            <person name="Hauser L."/>
            <person name="Kyrpides N."/>
            <person name="Mikhailova N."/>
            <person name="Shelobolina E."/>
            <person name="Aklujkar M."/>
            <person name="Lovley D."/>
            <person name="Richardson P."/>
        </authorList>
    </citation>
    <scope>NUCLEOTIDE SEQUENCE [LARGE SCALE GENOMIC DNA]</scope>
    <source>
        <strain evidence="1 2">Rf4</strain>
    </source>
</reference>
<dbReference type="Pfam" id="PF13557">
    <property type="entry name" value="Phenol_MetA_deg"/>
    <property type="match status" value="1"/>
</dbReference>
<dbReference type="RefSeq" id="WP_011938194.1">
    <property type="nucleotide sequence ID" value="NC_009483.1"/>
</dbReference>
<name>A5GAC7_GEOUR</name>
<sequence>MKYGKTGKMLYRKDKQGLFGRKTLAILVVIGLLVCAGVSSAADIPLPPVNLGETSFQDGIAFPGWLVEETFDYYHAGQFNNSQGEQISGSNKLTAVSATTHVAYISNFRLLGGFYGAEILLPLVDVDVDTSFGPKGSEQGVGDLIISPFILQWTDHKLFGMPYFHRFVFDITLPTGAYDRNRPVNIGSNTVSINPYYAFTIMPTDRLEMSARLHYLWNSENDEPFVGLGAGTIQPGQAFHANYAASYEVVKGVRLGINGYALQQLTEDKVDGRSQANSDERVFGIGPGIKWSGNGLSLYLNSYFETGAENRPEGTKVVFRLSKVF</sequence>
<evidence type="ECO:0000313" key="1">
    <source>
        <dbReference type="EMBL" id="ABQ25476.1"/>
    </source>
</evidence>
<dbReference type="STRING" id="351605.Gura_1272"/>
<organism evidence="1 2">
    <name type="scientific">Geotalea uraniireducens (strain Rf4)</name>
    <name type="common">Geobacter uraniireducens</name>
    <dbReference type="NCBI Taxonomy" id="351605"/>
    <lineage>
        <taxon>Bacteria</taxon>
        <taxon>Pseudomonadati</taxon>
        <taxon>Thermodesulfobacteriota</taxon>
        <taxon>Desulfuromonadia</taxon>
        <taxon>Geobacterales</taxon>
        <taxon>Geobacteraceae</taxon>
        <taxon>Geotalea</taxon>
    </lineage>
</organism>
<dbReference type="InterPro" id="IPR025737">
    <property type="entry name" value="FApF"/>
</dbReference>
<evidence type="ECO:0000313" key="2">
    <source>
        <dbReference type="Proteomes" id="UP000006695"/>
    </source>
</evidence>
<dbReference type="AlphaFoldDB" id="A5GAC7"/>
<dbReference type="OrthoDB" id="9798341at2"/>